<protein>
    <submittedName>
        <fullName evidence="1">Uncharacterized protein</fullName>
    </submittedName>
</protein>
<evidence type="ECO:0000313" key="1">
    <source>
        <dbReference type="EMBL" id="MFC3883444.1"/>
    </source>
</evidence>
<dbReference type="EMBL" id="JBHRZT010000030">
    <property type="protein sequence ID" value="MFC3883444.1"/>
    <property type="molecule type" value="Genomic_DNA"/>
</dbReference>
<organism evidence="1 2">
    <name type="scientific">Bacillus songklensis</name>
    <dbReference type="NCBI Taxonomy" id="1069116"/>
    <lineage>
        <taxon>Bacteria</taxon>
        <taxon>Bacillati</taxon>
        <taxon>Bacillota</taxon>
        <taxon>Bacilli</taxon>
        <taxon>Bacillales</taxon>
        <taxon>Bacillaceae</taxon>
        <taxon>Bacillus</taxon>
    </lineage>
</organism>
<keyword evidence="2" id="KW-1185">Reference proteome</keyword>
<reference evidence="2" key="1">
    <citation type="journal article" date="2019" name="Int. J. Syst. Evol. Microbiol.">
        <title>The Global Catalogue of Microorganisms (GCM) 10K type strain sequencing project: providing services to taxonomists for standard genome sequencing and annotation.</title>
        <authorList>
            <consortium name="The Broad Institute Genomics Platform"/>
            <consortium name="The Broad Institute Genome Sequencing Center for Infectious Disease"/>
            <person name="Wu L."/>
            <person name="Ma J."/>
        </authorList>
    </citation>
    <scope>NUCLEOTIDE SEQUENCE [LARGE SCALE GENOMIC DNA]</scope>
    <source>
        <strain evidence="2">CCUG 61889</strain>
    </source>
</reference>
<dbReference type="Proteomes" id="UP001595752">
    <property type="component" value="Unassembled WGS sequence"/>
</dbReference>
<dbReference type="RefSeq" id="WP_377913929.1">
    <property type="nucleotide sequence ID" value="NZ_JBHRZT010000030.1"/>
</dbReference>
<gene>
    <name evidence="1" type="ORF">ACFOU2_07900</name>
</gene>
<comment type="caution">
    <text evidence="1">The sequence shown here is derived from an EMBL/GenBank/DDBJ whole genome shotgun (WGS) entry which is preliminary data.</text>
</comment>
<proteinExistence type="predicted"/>
<evidence type="ECO:0000313" key="2">
    <source>
        <dbReference type="Proteomes" id="UP001595752"/>
    </source>
</evidence>
<sequence length="122" mass="14772">MEIPSEIDLLSVFECEPELLDKQKDSPFYYNKATYRFNNGRENFRVELSPSFEEFILEVQDLHSKEVITYLQFIRVESLEILEDRKEKSRILLTLREEEIMQTIQVEFKPRFQLIIKQHLDI</sequence>
<name>A0ABV8B1E0_9BACI</name>
<accession>A0ABV8B1E0</accession>